<sequence>MFNKKVMQVMFFIAILFLISACSFDDLGNNGKNKETDQKNEAIDEEIGNSHETDVDKEKGDSITAPRTLLQKKDQGKSVTQLQEALNQIGYDIDTNGIFSELTTWAITDFQLQHEDLMDIGIYNKETEKVINQYIEKNETIEAGKGLPFLEETVSTDSGAQIIANPYDQLSIVNKEYALPNDYIPEDLVIPNVRFPFTEELPKKQMREIAADALEEMFAAADEEGLELYAQSGYRSYERQEVIFAANVDVHGEKEANNFSARPGESEHQTGLTMDISSPDVGFKLIEEFGDTEEGKWVQEHAADYGFIIRYPKGKEEITQYQYEPWHLRYVGKKAAKEMMEQEMTLEEYLID</sequence>
<dbReference type="InterPro" id="IPR036365">
    <property type="entry name" value="PGBD-like_sf"/>
</dbReference>
<dbReference type="Gene3D" id="1.10.101.10">
    <property type="entry name" value="PGBD-like superfamily/PGBD"/>
    <property type="match status" value="1"/>
</dbReference>
<dbReference type="InterPro" id="IPR002477">
    <property type="entry name" value="Peptidoglycan-bd-like"/>
</dbReference>
<proteinExistence type="predicted"/>
<dbReference type="AlphaFoldDB" id="A0A495A292"/>
<feature type="signal peptide" evidence="2">
    <location>
        <begin position="1"/>
        <end position="23"/>
    </location>
</feature>
<keyword evidence="6" id="KW-1185">Reference proteome</keyword>
<dbReference type="PANTHER" id="PTHR34385">
    <property type="entry name" value="D-ALANYL-D-ALANINE CARBOXYPEPTIDASE"/>
    <property type="match status" value="1"/>
</dbReference>
<keyword evidence="2" id="KW-0732">Signal</keyword>
<evidence type="ECO:0000313" key="6">
    <source>
        <dbReference type="Proteomes" id="UP000269301"/>
    </source>
</evidence>
<dbReference type="Gene3D" id="3.30.1380.10">
    <property type="match status" value="1"/>
</dbReference>
<dbReference type="Pfam" id="PF01471">
    <property type="entry name" value="PG_binding_1"/>
    <property type="match status" value="1"/>
</dbReference>
<dbReference type="InterPro" id="IPR009045">
    <property type="entry name" value="Zn_M74/Hedgehog-like"/>
</dbReference>
<dbReference type="Pfam" id="PF02557">
    <property type="entry name" value="VanY"/>
    <property type="match status" value="1"/>
</dbReference>
<evidence type="ECO:0000256" key="2">
    <source>
        <dbReference type="SAM" id="SignalP"/>
    </source>
</evidence>
<dbReference type="InterPro" id="IPR058193">
    <property type="entry name" value="VanY/YodJ_core_dom"/>
</dbReference>
<dbReference type="EMBL" id="RBZP01000007">
    <property type="protein sequence ID" value="RKQ33202.1"/>
    <property type="molecule type" value="Genomic_DNA"/>
</dbReference>
<accession>A0A495A292</accession>
<dbReference type="InterPro" id="IPR036366">
    <property type="entry name" value="PGBDSf"/>
</dbReference>
<feature type="domain" description="D-alanyl-D-alanine carboxypeptidase-like core" evidence="4">
    <location>
        <begin position="204"/>
        <end position="333"/>
    </location>
</feature>
<gene>
    <name evidence="5" type="ORF">D8M06_10515</name>
</gene>
<comment type="caution">
    <text evidence="5">The sequence shown here is derived from an EMBL/GenBank/DDBJ whole genome shotgun (WGS) entry which is preliminary data.</text>
</comment>
<dbReference type="GO" id="GO:0004180">
    <property type="term" value="F:carboxypeptidase activity"/>
    <property type="evidence" value="ECO:0007669"/>
    <property type="project" value="UniProtKB-KW"/>
</dbReference>
<dbReference type="RefSeq" id="WP_121204364.1">
    <property type="nucleotide sequence ID" value="NZ_RBZP01000007.1"/>
</dbReference>
<feature type="chain" id="PRO_5019723532" evidence="2">
    <location>
        <begin position="24"/>
        <end position="352"/>
    </location>
</feature>
<keyword evidence="5" id="KW-0121">Carboxypeptidase</keyword>
<feature type="domain" description="Peptidoglycan binding-like" evidence="3">
    <location>
        <begin position="75"/>
        <end position="129"/>
    </location>
</feature>
<feature type="region of interest" description="Disordered" evidence="1">
    <location>
        <begin position="32"/>
        <end position="63"/>
    </location>
</feature>
<name>A0A495A292_9BACI</name>
<evidence type="ECO:0000259" key="4">
    <source>
        <dbReference type="Pfam" id="PF02557"/>
    </source>
</evidence>
<keyword evidence="5" id="KW-0378">Hydrolase</keyword>
<dbReference type="PROSITE" id="PS51257">
    <property type="entry name" value="PROKAR_LIPOPROTEIN"/>
    <property type="match status" value="1"/>
</dbReference>
<dbReference type="PANTHER" id="PTHR34385:SF1">
    <property type="entry name" value="PEPTIDOGLYCAN L-ALANYL-D-GLUTAMATE ENDOPEPTIDASE CWLK"/>
    <property type="match status" value="1"/>
</dbReference>
<dbReference type="CDD" id="cd14852">
    <property type="entry name" value="LD-carboxypeptidase"/>
    <property type="match status" value="1"/>
</dbReference>
<dbReference type="SUPFAM" id="SSF47090">
    <property type="entry name" value="PGBD-like"/>
    <property type="match status" value="1"/>
</dbReference>
<dbReference type="OrthoDB" id="9792074at2"/>
<dbReference type="SUPFAM" id="SSF55166">
    <property type="entry name" value="Hedgehog/DD-peptidase"/>
    <property type="match status" value="1"/>
</dbReference>
<organism evidence="5 6">
    <name type="scientific">Oceanobacillus halophilus</name>
    <dbReference type="NCBI Taxonomy" id="930130"/>
    <lineage>
        <taxon>Bacteria</taxon>
        <taxon>Bacillati</taxon>
        <taxon>Bacillota</taxon>
        <taxon>Bacilli</taxon>
        <taxon>Bacillales</taxon>
        <taxon>Bacillaceae</taxon>
        <taxon>Oceanobacillus</taxon>
    </lineage>
</organism>
<dbReference type="InterPro" id="IPR003709">
    <property type="entry name" value="VanY-like_core_dom"/>
</dbReference>
<dbReference type="InterPro" id="IPR052179">
    <property type="entry name" value="DD-CPase-like"/>
</dbReference>
<protein>
    <submittedName>
        <fullName evidence="5">Carboxypeptidase</fullName>
    </submittedName>
</protein>
<reference evidence="5 6" key="1">
    <citation type="journal article" date="2016" name="Int. J. Syst. Evol. Microbiol.">
        <title>Oceanobacillus halophilus sp. nov., a novel moderately halophilic bacterium from a hypersaline lake.</title>
        <authorList>
            <person name="Amoozegar M.A."/>
            <person name="Bagheri M."/>
            <person name="Makhdoumi A."/>
            <person name="Nikou M.M."/>
            <person name="Fazeli S.A.S."/>
            <person name="Schumann P."/>
            <person name="Sproer C."/>
            <person name="Sanchez-Porro C."/>
            <person name="Ventosa A."/>
        </authorList>
    </citation>
    <scope>NUCLEOTIDE SEQUENCE [LARGE SCALE GENOMIC DNA]</scope>
    <source>
        <strain evidence="5 6">DSM 23996</strain>
    </source>
</reference>
<dbReference type="GO" id="GO:0006508">
    <property type="term" value="P:proteolysis"/>
    <property type="evidence" value="ECO:0007669"/>
    <property type="project" value="InterPro"/>
</dbReference>
<feature type="compositionally biased region" description="Basic and acidic residues" evidence="1">
    <location>
        <begin position="32"/>
        <end position="61"/>
    </location>
</feature>
<dbReference type="Proteomes" id="UP000269301">
    <property type="component" value="Unassembled WGS sequence"/>
</dbReference>
<evidence type="ECO:0000256" key="1">
    <source>
        <dbReference type="SAM" id="MobiDB-lite"/>
    </source>
</evidence>
<evidence type="ECO:0000313" key="5">
    <source>
        <dbReference type="EMBL" id="RKQ33202.1"/>
    </source>
</evidence>
<evidence type="ECO:0000259" key="3">
    <source>
        <dbReference type="Pfam" id="PF01471"/>
    </source>
</evidence>
<keyword evidence="5" id="KW-0645">Protease</keyword>